<feature type="non-terminal residue" evidence="2">
    <location>
        <position position="106"/>
    </location>
</feature>
<organism evidence="2 3">
    <name type="scientific">Streptomyces triticagri</name>
    <dbReference type="NCBI Taxonomy" id="2293568"/>
    <lineage>
        <taxon>Bacteria</taxon>
        <taxon>Bacillati</taxon>
        <taxon>Actinomycetota</taxon>
        <taxon>Actinomycetes</taxon>
        <taxon>Kitasatosporales</taxon>
        <taxon>Streptomycetaceae</taxon>
        <taxon>Streptomyces</taxon>
    </lineage>
</organism>
<sequence length="106" mass="11268">MSEPVIRPARWSDADALGRLDRATWSTLHAVQPKPAPSAPFFDAAHDPGQFLVAESGGEAAEEIVGYIRIGRSTPLRANAHVLQIQGFAVAEAARGRGIGRALVRA</sequence>
<protein>
    <submittedName>
        <fullName evidence="2">GNAT family N-acetyltransferase</fullName>
    </submittedName>
</protein>
<dbReference type="EMBL" id="QUAK01000204">
    <property type="protein sequence ID" value="RFU83386.1"/>
    <property type="molecule type" value="Genomic_DNA"/>
</dbReference>
<dbReference type="OrthoDB" id="9802340at2"/>
<keyword evidence="2" id="KW-0808">Transferase</keyword>
<evidence type="ECO:0000259" key="1">
    <source>
        <dbReference type="PROSITE" id="PS51186"/>
    </source>
</evidence>
<dbReference type="Gene3D" id="3.40.630.30">
    <property type="match status" value="1"/>
</dbReference>
<reference evidence="2 3" key="1">
    <citation type="submission" date="2018-08" db="EMBL/GenBank/DDBJ databases">
        <title>Isolation, diversity and antifungal activity of Actinobacteria from wheat.</title>
        <authorList>
            <person name="Han C."/>
        </authorList>
    </citation>
    <scope>NUCLEOTIDE SEQUENCE [LARGE SCALE GENOMIC DNA]</scope>
    <source>
        <strain evidence="2 3">NEAU-YY421</strain>
    </source>
</reference>
<comment type="caution">
    <text evidence="2">The sequence shown here is derived from an EMBL/GenBank/DDBJ whole genome shotgun (WGS) entry which is preliminary data.</text>
</comment>
<proteinExistence type="predicted"/>
<feature type="domain" description="N-acetyltransferase" evidence="1">
    <location>
        <begin position="4"/>
        <end position="106"/>
    </location>
</feature>
<dbReference type="Pfam" id="PF00583">
    <property type="entry name" value="Acetyltransf_1"/>
    <property type="match status" value="1"/>
</dbReference>
<evidence type="ECO:0000313" key="3">
    <source>
        <dbReference type="Proteomes" id="UP000263094"/>
    </source>
</evidence>
<keyword evidence="3" id="KW-1185">Reference proteome</keyword>
<name>A0A372LXK7_9ACTN</name>
<dbReference type="InterPro" id="IPR000182">
    <property type="entry name" value="GNAT_dom"/>
</dbReference>
<evidence type="ECO:0000313" key="2">
    <source>
        <dbReference type="EMBL" id="RFU83386.1"/>
    </source>
</evidence>
<dbReference type="RefSeq" id="WP_147336184.1">
    <property type="nucleotide sequence ID" value="NZ_QUAK01000204.1"/>
</dbReference>
<dbReference type="GO" id="GO:0016747">
    <property type="term" value="F:acyltransferase activity, transferring groups other than amino-acyl groups"/>
    <property type="evidence" value="ECO:0007669"/>
    <property type="project" value="InterPro"/>
</dbReference>
<gene>
    <name evidence="2" type="ORF">DY218_27985</name>
</gene>
<dbReference type="PROSITE" id="PS51186">
    <property type="entry name" value="GNAT"/>
    <property type="match status" value="1"/>
</dbReference>
<dbReference type="Proteomes" id="UP000263094">
    <property type="component" value="Unassembled WGS sequence"/>
</dbReference>
<dbReference type="SUPFAM" id="SSF55729">
    <property type="entry name" value="Acyl-CoA N-acyltransferases (Nat)"/>
    <property type="match status" value="1"/>
</dbReference>
<dbReference type="InterPro" id="IPR016181">
    <property type="entry name" value="Acyl_CoA_acyltransferase"/>
</dbReference>
<accession>A0A372LXK7</accession>
<dbReference type="AlphaFoldDB" id="A0A372LXK7"/>
<dbReference type="CDD" id="cd04301">
    <property type="entry name" value="NAT_SF"/>
    <property type="match status" value="1"/>
</dbReference>